<reference evidence="8 9" key="2">
    <citation type="submission" date="2019-08" db="EMBL/GenBank/DDBJ databases">
        <title>Jejuicoccus antrihumi gen. nov., sp. nov., a new member of the family Dermacoccaceae isolated from a cave.</title>
        <authorList>
            <person name="Schumann P."/>
            <person name="Kim I.S."/>
        </authorList>
    </citation>
    <scope>NUCLEOTIDE SEQUENCE [LARGE SCALE GENOMIC DNA]</scope>
    <source>
        <strain evidence="8 9">C5-26</strain>
    </source>
</reference>
<dbReference type="Pfam" id="PF02518">
    <property type="entry name" value="HATPase_c"/>
    <property type="match status" value="1"/>
</dbReference>
<evidence type="ECO:0000256" key="1">
    <source>
        <dbReference type="ARBA" id="ARBA00000085"/>
    </source>
</evidence>
<evidence type="ECO:0000259" key="6">
    <source>
        <dbReference type="PROSITE" id="PS50042"/>
    </source>
</evidence>
<dbReference type="EC" id="2.7.13.3" evidence="2"/>
<dbReference type="RefSeq" id="WP_146315933.1">
    <property type="nucleotide sequence ID" value="NZ_VCQV01000006.1"/>
</dbReference>
<organism evidence="8 9">
    <name type="scientific">Leekyejoonella antrihumi</name>
    <dbReference type="NCBI Taxonomy" id="1660198"/>
    <lineage>
        <taxon>Bacteria</taxon>
        <taxon>Bacillati</taxon>
        <taxon>Actinomycetota</taxon>
        <taxon>Actinomycetes</taxon>
        <taxon>Micrococcales</taxon>
        <taxon>Dermacoccaceae</taxon>
        <taxon>Leekyejoonella</taxon>
    </lineage>
</organism>
<keyword evidence="3" id="KW-0418">Kinase</keyword>
<dbReference type="InterPro" id="IPR000595">
    <property type="entry name" value="cNMP-bd_dom"/>
</dbReference>
<dbReference type="CDD" id="cd00038">
    <property type="entry name" value="CAP_ED"/>
    <property type="match status" value="1"/>
</dbReference>
<evidence type="ECO:0000256" key="3">
    <source>
        <dbReference type="ARBA" id="ARBA00022777"/>
    </source>
</evidence>
<dbReference type="InterPro" id="IPR005467">
    <property type="entry name" value="His_kinase_dom"/>
</dbReference>
<evidence type="ECO:0000313" key="8">
    <source>
        <dbReference type="EMBL" id="TWP37412.1"/>
    </source>
</evidence>
<evidence type="ECO:0000256" key="5">
    <source>
        <dbReference type="SAM" id="MobiDB-lite"/>
    </source>
</evidence>
<evidence type="ECO:0000256" key="4">
    <source>
        <dbReference type="ARBA" id="ARBA00023012"/>
    </source>
</evidence>
<dbReference type="InterPro" id="IPR004358">
    <property type="entry name" value="Sig_transdc_His_kin-like_C"/>
</dbReference>
<dbReference type="Gene3D" id="2.60.120.10">
    <property type="entry name" value="Jelly Rolls"/>
    <property type="match status" value="1"/>
</dbReference>
<dbReference type="Gene3D" id="1.10.287.130">
    <property type="match status" value="1"/>
</dbReference>
<evidence type="ECO:0000259" key="7">
    <source>
        <dbReference type="PROSITE" id="PS50109"/>
    </source>
</evidence>
<feature type="domain" description="Cyclic nucleotide-binding" evidence="6">
    <location>
        <begin position="11"/>
        <end position="72"/>
    </location>
</feature>
<dbReference type="PRINTS" id="PR00344">
    <property type="entry name" value="BCTRLSENSOR"/>
</dbReference>
<dbReference type="EMBL" id="VCQV01000006">
    <property type="protein sequence ID" value="TWP37412.1"/>
    <property type="molecule type" value="Genomic_DNA"/>
</dbReference>
<name>A0A563E5B5_9MICO</name>
<keyword evidence="9" id="KW-1185">Reference proteome</keyword>
<dbReference type="InterPro" id="IPR018490">
    <property type="entry name" value="cNMP-bd_dom_sf"/>
</dbReference>
<dbReference type="PANTHER" id="PTHR43065:SF48">
    <property type="entry name" value="HISTIDINE KINASE"/>
    <property type="match status" value="1"/>
</dbReference>
<feature type="domain" description="Histidine kinase" evidence="7">
    <location>
        <begin position="290"/>
        <end position="460"/>
    </location>
</feature>
<evidence type="ECO:0000256" key="2">
    <source>
        <dbReference type="ARBA" id="ARBA00012438"/>
    </source>
</evidence>
<feature type="region of interest" description="Disordered" evidence="5">
    <location>
        <begin position="444"/>
        <end position="472"/>
    </location>
</feature>
<dbReference type="OrthoDB" id="1931120at2"/>
<dbReference type="InterPro" id="IPR036890">
    <property type="entry name" value="HATPase_C_sf"/>
</dbReference>
<protein>
    <recommendedName>
        <fullName evidence="2">histidine kinase</fullName>
        <ecNumber evidence="2">2.7.13.3</ecNumber>
    </recommendedName>
</protein>
<comment type="caution">
    <text evidence="8">The sequence shown here is derived from an EMBL/GenBank/DDBJ whole genome shotgun (WGS) entry which is preliminary data.</text>
</comment>
<dbReference type="PROSITE" id="PS50109">
    <property type="entry name" value="HIS_KIN"/>
    <property type="match status" value="1"/>
</dbReference>
<reference evidence="8 9" key="1">
    <citation type="submission" date="2019-05" db="EMBL/GenBank/DDBJ databases">
        <authorList>
            <person name="Lee S.D."/>
        </authorList>
    </citation>
    <scope>NUCLEOTIDE SEQUENCE [LARGE SCALE GENOMIC DNA]</scope>
    <source>
        <strain evidence="8 9">C5-26</strain>
    </source>
</reference>
<dbReference type="SUPFAM" id="SSF55874">
    <property type="entry name" value="ATPase domain of HSP90 chaperone/DNA topoisomerase II/histidine kinase"/>
    <property type="match status" value="1"/>
</dbReference>
<comment type="catalytic activity">
    <reaction evidence="1">
        <text>ATP + protein L-histidine = ADP + protein N-phospho-L-histidine.</text>
        <dbReference type="EC" id="2.7.13.3"/>
    </reaction>
</comment>
<dbReference type="SMART" id="SM00387">
    <property type="entry name" value="HATPase_c"/>
    <property type="match status" value="1"/>
</dbReference>
<keyword evidence="8" id="KW-0067">ATP-binding</keyword>
<dbReference type="PANTHER" id="PTHR43065">
    <property type="entry name" value="SENSOR HISTIDINE KINASE"/>
    <property type="match status" value="1"/>
</dbReference>
<dbReference type="Gene3D" id="3.30.565.10">
    <property type="entry name" value="Histidine kinase-like ATPase, C-terminal domain"/>
    <property type="match status" value="1"/>
</dbReference>
<sequence length="472" mass="50270">MHVGDLRGLDLFTGLSDGQLEELLAGGTEVPIEAGVDAFREGEHADFWWVLVDGSLDLLRHIGPEDVVVGKMDVPGRWSGGFRAWDEGGLYLATGRGVVPGRMLRVPADVLRNLADAWFPFAGHLIQGVYGTARTIEATARQRGALVTLGTLAAGLAHEINNPAAAATRAIDSLESVCATLLSSLGRLAEGEISAGQFIALDALRQEIVPRAVPADPLVIADREDELSSWMSEHRVGRDWVIAPPLAAAGVDRAWCERAAGLLEGPALEHGLEWVASTFSAVTLLSEAKESTRRVSDLVAAVRSYTQMDRASMQRIDITEGLESTLVMLGHKLRDGVTVVRDYSTEVPQIEAFAGELNQVWTNLIDNAVDAMDGAGTLRVSTRGAGGAVIVEIGDTGPGMTPRVADRAFEAFYTTKEVGRGTGLGLDIARRIVVQRHGGTIDIATGPDGTTMRVSLPIRPPEAKPVPEDAAD</sequence>
<dbReference type="InterPro" id="IPR003594">
    <property type="entry name" value="HATPase_dom"/>
</dbReference>
<keyword evidence="3" id="KW-0808">Transferase</keyword>
<dbReference type="GO" id="GO:0005524">
    <property type="term" value="F:ATP binding"/>
    <property type="evidence" value="ECO:0007669"/>
    <property type="project" value="UniProtKB-KW"/>
</dbReference>
<dbReference type="GO" id="GO:0004673">
    <property type="term" value="F:protein histidine kinase activity"/>
    <property type="evidence" value="ECO:0007669"/>
    <property type="project" value="UniProtKB-EC"/>
</dbReference>
<feature type="compositionally biased region" description="Basic and acidic residues" evidence="5">
    <location>
        <begin position="461"/>
        <end position="472"/>
    </location>
</feature>
<accession>A0A563E5B5</accession>
<dbReference type="InterPro" id="IPR014710">
    <property type="entry name" value="RmlC-like_jellyroll"/>
</dbReference>
<keyword evidence="8" id="KW-0547">Nucleotide-binding</keyword>
<keyword evidence="4" id="KW-0902">Two-component regulatory system</keyword>
<dbReference type="Proteomes" id="UP000320244">
    <property type="component" value="Unassembled WGS sequence"/>
</dbReference>
<dbReference type="PROSITE" id="PS50042">
    <property type="entry name" value="CNMP_BINDING_3"/>
    <property type="match status" value="1"/>
</dbReference>
<proteinExistence type="predicted"/>
<gene>
    <name evidence="8" type="ORF">FGL98_06600</name>
</gene>
<evidence type="ECO:0000313" key="9">
    <source>
        <dbReference type="Proteomes" id="UP000320244"/>
    </source>
</evidence>
<dbReference type="AlphaFoldDB" id="A0A563E5B5"/>
<dbReference type="SUPFAM" id="SSF51206">
    <property type="entry name" value="cAMP-binding domain-like"/>
    <property type="match status" value="1"/>
</dbReference>
<dbReference type="GO" id="GO:0000160">
    <property type="term" value="P:phosphorelay signal transduction system"/>
    <property type="evidence" value="ECO:0007669"/>
    <property type="project" value="UniProtKB-KW"/>
</dbReference>